<organism evidence="1 2">
    <name type="scientific">Pelistega indica</name>
    <dbReference type="NCBI Taxonomy" id="1414851"/>
    <lineage>
        <taxon>Bacteria</taxon>
        <taxon>Pseudomonadati</taxon>
        <taxon>Pseudomonadota</taxon>
        <taxon>Betaproteobacteria</taxon>
        <taxon>Burkholderiales</taxon>
        <taxon>Alcaligenaceae</taxon>
        <taxon>Pelistega</taxon>
    </lineage>
</organism>
<sequence length="201" mass="23447">MDKEIKKLFETELSSLLKKLNIPARTRSLKKSIKFESLSTENKAELAFSYLGSQKAYYIELTGYSEEFSYYIQKIVPPYKSNMVDGFSAHFYMTTLQEKSHSHAQQLSKIYLPHSDHVLDLCINQISDALNGFYIPYLMAFVDFNPSLIHYIVQRPDFYSYPIPMIAYVLEFNGLKWSDLNLPIGKKIIRDREFDEALLQI</sequence>
<gene>
    <name evidence="1" type="ORF">V757_01880</name>
</gene>
<reference evidence="1 2" key="1">
    <citation type="submission" date="2013-11" db="EMBL/GenBank/DDBJ databases">
        <title>Genomic analysis of Pelistega sp. HM-7.</title>
        <authorList>
            <person name="Kumbhare S.V."/>
            <person name="Shetty S.A."/>
            <person name="Sharma O."/>
            <person name="Dhotre D.P."/>
        </authorList>
    </citation>
    <scope>NUCLEOTIDE SEQUENCE [LARGE SCALE GENOMIC DNA]</scope>
    <source>
        <strain evidence="1 2">HM-7</strain>
    </source>
</reference>
<accession>V8G8H2</accession>
<proteinExistence type="predicted"/>
<evidence type="ECO:0000313" key="1">
    <source>
        <dbReference type="EMBL" id="ETD72834.1"/>
    </source>
</evidence>
<dbReference type="AlphaFoldDB" id="V8G8H2"/>
<evidence type="ECO:0000313" key="2">
    <source>
        <dbReference type="Proteomes" id="UP000018766"/>
    </source>
</evidence>
<protein>
    <submittedName>
        <fullName evidence="1">Uncharacterized protein</fullName>
    </submittedName>
</protein>
<keyword evidence="2" id="KW-1185">Reference proteome</keyword>
<dbReference type="OrthoDB" id="6953030at2"/>
<name>V8G8H2_9BURK</name>
<comment type="caution">
    <text evidence="1">The sequence shown here is derived from an EMBL/GenBank/DDBJ whole genome shotgun (WGS) entry which is preliminary data.</text>
</comment>
<dbReference type="EMBL" id="AYSV01000015">
    <property type="protein sequence ID" value="ETD72834.1"/>
    <property type="molecule type" value="Genomic_DNA"/>
</dbReference>
<dbReference type="Proteomes" id="UP000018766">
    <property type="component" value="Unassembled WGS sequence"/>
</dbReference>
<dbReference type="RefSeq" id="WP_023949300.1">
    <property type="nucleotide sequence ID" value="NZ_AYSV01000015.1"/>
</dbReference>